<organism evidence="8 9">
    <name type="scientific">Draconibacterium sediminis</name>
    <dbReference type="NCBI Taxonomy" id="1544798"/>
    <lineage>
        <taxon>Bacteria</taxon>
        <taxon>Pseudomonadati</taxon>
        <taxon>Bacteroidota</taxon>
        <taxon>Bacteroidia</taxon>
        <taxon>Marinilabiliales</taxon>
        <taxon>Prolixibacteraceae</taxon>
        <taxon>Draconibacterium</taxon>
    </lineage>
</organism>
<dbReference type="GO" id="GO:0000156">
    <property type="term" value="F:phosphorelay response regulator activity"/>
    <property type="evidence" value="ECO:0007669"/>
    <property type="project" value="TreeGrafter"/>
</dbReference>
<dbReference type="Proteomes" id="UP000032544">
    <property type="component" value="Unassembled WGS sequence"/>
</dbReference>
<reference evidence="8 9" key="1">
    <citation type="submission" date="2014-09" db="EMBL/GenBank/DDBJ databases">
        <title>Draft Genome Sequence of Draconibacterium sp. JN14CK-3.</title>
        <authorList>
            <person name="Dong C."/>
            <person name="Lai Q."/>
            <person name="Shao Z."/>
        </authorList>
    </citation>
    <scope>NUCLEOTIDE SEQUENCE [LARGE SCALE GENOMIC DNA]</scope>
    <source>
        <strain evidence="8 9">JN14CK-3</strain>
    </source>
</reference>
<dbReference type="GO" id="GO:0000976">
    <property type="term" value="F:transcription cis-regulatory region binding"/>
    <property type="evidence" value="ECO:0007669"/>
    <property type="project" value="TreeGrafter"/>
</dbReference>
<keyword evidence="5" id="KW-0804">Transcription</keyword>
<dbReference type="PANTHER" id="PTHR48111:SF1">
    <property type="entry name" value="TWO-COMPONENT RESPONSE REGULATOR ORR33"/>
    <property type="match status" value="1"/>
</dbReference>
<feature type="modified residue" description="4-aspartylphosphate" evidence="6">
    <location>
        <position position="52"/>
    </location>
</feature>
<keyword evidence="3" id="KW-0805">Transcription regulation</keyword>
<gene>
    <name evidence="8" type="ORF">LH29_03770</name>
</gene>
<dbReference type="SMART" id="SM00448">
    <property type="entry name" value="REC"/>
    <property type="match status" value="1"/>
</dbReference>
<dbReference type="PANTHER" id="PTHR48111">
    <property type="entry name" value="REGULATOR OF RPOS"/>
    <property type="match status" value="1"/>
</dbReference>
<dbReference type="EMBL" id="JRHC01000001">
    <property type="protein sequence ID" value="KJF44598.1"/>
    <property type="molecule type" value="Genomic_DNA"/>
</dbReference>
<keyword evidence="1 6" id="KW-0597">Phosphoprotein</keyword>
<evidence type="ECO:0000313" key="8">
    <source>
        <dbReference type="EMBL" id="KJF44598.1"/>
    </source>
</evidence>
<keyword evidence="9" id="KW-1185">Reference proteome</keyword>
<dbReference type="PROSITE" id="PS50110">
    <property type="entry name" value="RESPONSE_REGULATORY"/>
    <property type="match status" value="1"/>
</dbReference>
<sequence>MKRILVAEDNRLILETVAHSLSREGYEIIKAEDGKDCLAKLEGNEVDMLITDLYMPNLNGLEVISKLHEFYKKLIPVMVLSAAGAEESVMKAFDLGADDYMVKPFSLIELNMRVKRLLSVRK</sequence>
<evidence type="ECO:0000256" key="3">
    <source>
        <dbReference type="ARBA" id="ARBA00023015"/>
    </source>
</evidence>
<accession>A0A0D8JFI5</accession>
<proteinExistence type="predicted"/>
<dbReference type="OrthoDB" id="9789181at2"/>
<dbReference type="AlphaFoldDB" id="A0A0D8JFI5"/>
<dbReference type="GO" id="GO:0005829">
    <property type="term" value="C:cytosol"/>
    <property type="evidence" value="ECO:0007669"/>
    <property type="project" value="TreeGrafter"/>
</dbReference>
<evidence type="ECO:0000256" key="6">
    <source>
        <dbReference type="PROSITE-ProRule" id="PRU00169"/>
    </source>
</evidence>
<dbReference type="InterPro" id="IPR039420">
    <property type="entry name" value="WalR-like"/>
</dbReference>
<dbReference type="RefSeq" id="WP_045026141.1">
    <property type="nucleotide sequence ID" value="NZ_JRHC01000001.1"/>
</dbReference>
<dbReference type="InterPro" id="IPR001789">
    <property type="entry name" value="Sig_transdc_resp-reg_receiver"/>
</dbReference>
<dbReference type="Pfam" id="PF00072">
    <property type="entry name" value="Response_reg"/>
    <property type="match status" value="1"/>
</dbReference>
<dbReference type="CDD" id="cd17574">
    <property type="entry name" value="REC_OmpR"/>
    <property type="match status" value="1"/>
</dbReference>
<keyword evidence="4" id="KW-0238">DNA-binding</keyword>
<name>A0A0D8JFI5_9BACT</name>
<evidence type="ECO:0000256" key="2">
    <source>
        <dbReference type="ARBA" id="ARBA00023012"/>
    </source>
</evidence>
<dbReference type="Gene3D" id="3.40.50.2300">
    <property type="match status" value="1"/>
</dbReference>
<evidence type="ECO:0000313" key="9">
    <source>
        <dbReference type="Proteomes" id="UP000032544"/>
    </source>
</evidence>
<dbReference type="GO" id="GO:0006355">
    <property type="term" value="P:regulation of DNA-templated transcription"/>
    <property type="evidence" value="ECO:0007669"/>
    <property type="project" value="TreeGrafter"/>
</dbReference>
<evidence type="ECO:0000256" key="4">
    <source>
        <dbReference type="ARBA" id="ARBA00023125"/>
    </source>
</evidence>
<dbReference type="GO" id="GO:0032993">
    <property type="term" value="C:protein-DNA complex"/>
    <property type="evidence" value="ECO:0007669"/>
    <property type="project" value="TreeGrafter"/>
</dbReference>
<protein>
    <recommendedName>
        <fullName evidence="7">Response regulatory domain-containing protein</fullName>
    </recommendedName>
</protein>
<keyword evidence="2" id="KW-0902">Two-component regulatory system</keyword>
<feature type="domain" description="Response regulatory" evidence="7">
    <location>
        <begin position="3"/>
        <end position="118"/>
    </location>
</feature>
<dbReference type="InterPro" id="IPR011006">
    <property type="entry name" value="CheY-like_superfamily"/>
</dbReference>
<dbReference type="STRING" id="1544798.LH29_03770"/>
<evidence type="ECO:0000256" key="1">
    <source>
        <dbReference type="ARBA" id="ARBA00022553"/>
    </source>
</evidence>
<dbReference type="SUPFAM" id="SSF52172">
    <property type="entry name" value="CheY-like"/>
    <property type="match status" value="1"/>
</dbReference>
<evidence type="ECO:0000256" key="5">
    <source>
        <dbReference type="ARBA" id="ARBA00023163"/>
    </source>
</evidence>
<evidence type="ECO:0000259" key="7">
    <source>
        <dbReference type="PROSITE" id="PS50110"/>
    </source>
</evidence>
<comment type="caution">
    <text evidence="8">The sequence shown here is derived from an EMBL/GenBank/DDBJ whole genome shotgun (WGS) entry which is preliminary data.</text>
</comment>